<evidence type="ECO:0000256" key="7">
    <source>
        <dbReference type="ARBA" id="ARBA00023239"/>
    </source>
</evidence>
<comment type="caution">
    <text evidence="9">The sequence shown here is derived from an EMBL/GenBank/DDBJ whole genome shotgun (WGS) entry which is preliminary data.</text>
</comment>
<comment type="catalytic activity">
    <reaction evidence="1 8">
        <text>3-dehydroquinate = 3-dehydroshikimate + H2O</text>
        <dbReference type="Rhea" id="RHEA:21096"/>
        <dbReference type="ChEBI" id="CHEBI:15377"/>
        <dbReference type="ChEBI" id="CHEBI:16630"/>
        <dbReference type="ChEBI" id="CHEBI:32364"/>
        <dbReference type="EC" id="4.2.1.10"/>
    </reaction>
</comment>
<gene>
    <name evidence="8 9" type="primary">aroQ</name>
    <name evidence="9" type="ORF">GOSPT_118_01130</name>
</gene>
<dbReference type="InterPro" id="IPR001874">
    <property type="entry name" value="DHquinase_II"/>
</dbReference>
<dbReference type="CDD" id="cd00466">
    <property type="entry name" value="DHQase_II"/>
    <property type="match status" value="1"/>
</dbReference>
<dbReference type="SUPFAM" id="SSF52304">
    <property type="entry name" value="Type II 3-dehydroquinate dehydratase"/>
    <property type="match status" value="1"/>
</dbReference>
<keyword evidence="10" id="KW-1185">Reference proteome</keyword>
<dbReference type="NCBIfam" id="NF003806">
    <property type="entry name" value="PRK05395.1-3"/>
    <property type="match status" value="1"/>
</dbReference>
<dbReference type="Proteomes" id="UP000005845">
    <property type="component" value="Unassembled WGS sequence"/>
</dbReference>
<dbReference type="eggNOG" id="COG0757">
    <property type="taxonomic scope" value="Bacteria"/>
</dbReference>
<dbReference type="HAMAP" id="MF_00169">
    <property type="entry name" value="AroQ"/>
    <property type="match status" value="1"/>
</dbReference>
<dbReference type="PANTHER" id="PTHR21272:SF3">
    <property type="entry name" value="CATABOLIC 3-DEHYDROQUINASE"/>
    <property type="match status" value="1"/>
</dbReference>
<dbReference type="GO" id="GO:0009073">
    <property type="term" value="P:aromatic amino acid family biosynthetic process"/>
    <property type="evidence" value="ECO:0007669"/>
    <property type="project" value="UniProtKB-KW"/>
</dbReference>
<organism evidence="9 10">
    <name type="scientific">Gordonia sputi NBRC 100414</name>
    <dbReference type="NCBI Taxonomy" id="1089453"/>
    <lineage>
        <taxon>Bacteria</taxon>
        <taxon>Bacillati</taxon>
        <taxon>Actinomycetota</taxon>
        <taxon>Actinomycetes</taxon>
        <taxon>Mycobacteriales</taxon>
        <taxon>Gordoniaceae</taxon>
        <taxon>Gordonia</taxon>
    </lineage>
</organism>
<dbReference type="GO" id="GO:0019631">
    <property type="term" value="P:quinate catabolic process"/>
    <property type="evidence" value="ECO:0007669"/>
    <property type="project" value="TreeGrafter"/>
</dbReference>
<evidence type="ECO:0000256" key="2">
    <source>
        <dbReference type="ARBA" id="ARBA00004902"/>
    </source>
</evidence>
<evidence type="ECO:0000256" key="3">
    <source>
        <dbReference type="ARBA" id="ARBA00011037"/>
    </source>
</evidence>
<dbReference type="PROSITE" id="PS01029">
    <property type="entry name" value="DEHYDROQUINASE_II"/>
    <property type="match status" value="1"/>
</dbReference>
<evidence type="ECO:0000256" key="8">
    <source>
        <dbReference type="HAMAP-Rule" id="MF_00169"/>
    </source>
</evidence>
<dbReference type="InterPro" id="IPR036441">
    <property type="entry name" value="DHquinase_II_sf"/>
</dbReference>
<comment type="subunit">
    <text evidence="4 8">Homododecamer.</text>
</comment>
<comment type="similarity">
    <text evidence="3 8">Belongs to the type-II 3-dehydroquinase family.</text>
</comment>
<feature type="binding site" evidence="8">
    <location>
        <begin position="136"/>
        <end position="137"/>
    </location>
    <ligand>
        <name>substrate</name>
    </ligand>
</feature>
<dbReference type="GO" id="GO:0003855">
    <property type="term" value="F:3-dehydroquinate dehydratase activity"/>
    <property type="evidence" value="ECO:0007669"/>
    <property type="project" value="UniProtKB-UniRule"/>
</dbReference>
<feature type="binding site" evidence="8">
    <location>
        <position position="122"/>
    </location>
    <ligand>
        <name>substrate</name>
    </ligand>
</feature>
<dbReference type="InterPro" id="IPR018509">
    <property type="entry name" value="DHquinase_II_CS"/>
</dbReference>
<dbReference type="AlphaFoldDB" id="H5U5M7"/>
<name>H5U5M7_9ACTN</name>
<evidence type="ECO:0000256" key="1">
    <source>
        <dbReference type="ARBA" id="ARBA00001864"/>
    </source>
</evidence>
<sequence length="179" mass="19313">MGVAVSWVSAVESMDAWPVPVDRLATMSTDATGTEPLPILLLNGPNLNTLGIRQPEVYGSATLADVVELAERTAGELGYGLRAAQTNHEGEMIDWLHEARGNISGIVINPAAWTHTSVALADALVIPDVPIMEVHISNVHKREEFRHHSFVSPLASGVIIGYGIRGYEFAIRRLVEVLG</sequence>
<protein>
    <recommendedName>
        <fullName evidence="5 8">3-dehydroquinate dehydratase</fullName>
        <shortName evidence="8">3-dehydroquinase</shortName>
        <ecNumber evidence="5 8">4.2.1.10</ecNumber>
    </recommendedName>
    <alternativeName>
        <fullName evidence="8">Type II DHQase</fullName>
    </alternativeName>
</protein>
<dbReference type="PANTHER" id="PTHR21272">
    <property type="entry name" value="CATABOLIC 3-DEHYDROQUINASE"/>
    <property type="match status" value="1"/>
</dbReference>
<feature type="active site" description="Proton donor" evidence="8">
    <location>
        <position position="135"/>
    </location>
</feature>
<dbReference type="NCBIfam" id="NF003805">
    <property type="entry name" value="PRK05395.1-2"/>
    <property type="match status" value="1"/>
</dbReference>
<accession>H5U5M7</accession>
<feature type="site" description="Transition state stabilizer" evidence="8">
    <location>
        <position position="53"/>
    </location>
</feature>
<evidence type="ECO:0000256" key="6">
    <source>
        <dbReference type="ARBA" id="ARBA00023141"/>
    </source>
</evidence>
<keyword evidence="6 8" id="KW-0057">Aromatic amino acid biosynthesis</keyword>
<feature type="binding site" evidence="8">
    <location>
        <position position="115"/>
    </location>
    <ligand>
        <name>substrate</name>
    </ligand>
</feature>
<comment type="function">
    <text evidence="8">Catalyzes a trans-dehydration via an enolate intermediate.</text>
</comment>
<dbReference type="NCBIfam" id="TIGR01088">
    <property type="entry name" value="aroQ"/>
    <property type="match status" value="1"/>
</dbReference>
<dbReference type="EMBL" id="BAFC01000116">
    <property type="protein sequence ID" value="GAB41035.1"/>
    <property type="molecule type" value="Genomic_DNA"/>
</dbReference>
<feature type="binding site" evidence="8">
    <location>
        <position position="109"/>
    </location>
    <ligand>
        <name>substrate</name>
    </ligand>
</feature>
<proteinExistence type="inferred from homology"/>
<keyword evidence="8" id="KW-0028">Amino-acid biosynthesis</keyword>
<dbReference type="UniPathway" id="UPA00053">
    <property type="reaction ID" value="UER00086"/>
</dbReference>
<feature type="binding site" evidence="8">
    <location>
        <position position="146"/>
    </location>
    <ligand>
        <name>substrate</name>
    </ligand>
</feature>
<dbReference type="Pfam" id="PF01220">
    <property type="entry name" value="DHquinase_II"/>
    <property type="match status" value="1"/>
</dbReference>
<evidence type="ECO:0000313" key="9">
    <source>
        <dbReference type="EMBL" id="GAB41035.1"/>
    </source>
</evidence>
<dbReference type="NCBIfam" id="NF003807">
    <property type="entry name" value="PRK05395.1-4"/>
    <property type="match status" value="1"/>
</dbReference>
<feature type="active site" description="Proton acceptor" evidence="8">
    <location>
        <position position="58"/>
    </location>
</feature>
<comment type="pathway">
    <text evidence="2 8">Metabolic intermediate biosynthesis; chorismate biosynthesis; chorismate from D-erythrose 4-phosphate and phosphoenolpyruvate: step 3/7.</text>
</comment>
<dbReference type="Gene3D" id="3.40.50.9100">
    <property type="entry name" value="Dehydroquinase, class II"/>
    <property type="match status" value="1"/>
</dbReference>
<evidence type="ECO:0000256" key="5">
    <source>
        <dbReference type="ARBA" id="ARBA00012060"/>
    </source>
</evidence>
<evidence type="ECO:0000256" key="4">
    <source>
        <dbReference type="ARBA" id="ARBA00011193"/>
    </source>
</evidence>
<evidence type="ECO:0000313" key="10">
    <source>
        <dbReference type="Proteomes" id="UP000005845"/>
    </source>
</evidence>
<reference evidence="9 10" key="1">
    <citation type="submission" date="2012-02" db="EMBL/GenBank/DDBJ databases">
        <title>Whole genome shotgun sequence of Gordonia sputi NBRC 100414.</title>
        <authorList>
            <person name="Yoshida I."/>
            <person name="Hosoyama A."/>
            <person name="Tsuchikane K."/>
            <person name="Katsumata H."/>
            <person name="Yamazaki S."/>
            <person name="Fujita N."/>
        </authorList>
    </citation>
    <scope>NUCLEOTIDE SEQUENCE [LARGE SCALE GENOMIC DNA]</scope>
    <source>
        <strain evidence="9 10">NBRC 100414</strain>
    </source>
</reference>
<dbReference type="GO" id="GO:0008652">
    <property type="term" value="P:amino acid biosynthetic process"/>
    <property type="evidence" value="ECO:0007669"/>
    <property type="project" value="UniProtKB-KW"/>
</dbReference>
<dbReference type="GO" id="GO:0009423">
    <property type="term" value="P:chorismate biosynthetic process"/>
    <property type="evidence" value="ECO:0007669"/>
    <property type="project" value="UniProtKB-UniRule"/>
</dbReference>
<dbReference type="EC" id="4.2.1.10" evidence="5 8"/>
<keyword evidence="7 8" id="KW-0456">Lyase</keyword>